<dbReference type="FunFam" id="3.40.50.300:FF:000025">
    <property type="entry name" value="ATP-dependent Clp protease subunit"/>
    <property type="match status" value="1"/>
</dbReference>
<dbReference type="Pfam" id="PF07724">
    <property type="entry name" value="AAA_2"/>
    <property type="match status" value="1"/>
</dbReference>
<dbReference type="InterPro" id="IPR050130">
    <property type="entry name" value="ClpA_ClpB"/>
</dbReference>
<dbReference type="InterPro" id="IPR028299">
    <property type="entry name" value="ClpA/B_CS2"/>
</dbReference>
<evidence type="ECO:0000256" key="7">
    <source>
        <dbReference type="SAM" id="MobiDB-lite"/>
    </source>
</evidence>
<dbReference type="CDD" id="cd19499">
    <property type="entry name" value="RecA-like_ClpB_Hsp104-like"/>
    <property type="match status" value="1"/>
</dbReference>
<dbReference type="GO" id="GO:0005737">
    <property type="term" value="C:cytoplasm"/>
    <property type="evidence" value="ECO:0007669"/>
    <property type="project" value="TreeGrafter"/>
</dbReference>
<evidence type="ECO:0000256" key="5">
    <source>
        <dbReference type="PROSITE-ProRule" id="PRU01251"/>
    </source>
</evidence>
<dbReference type="SUPFAM" id="SSF81923">
    <property type="entry name" value="Double Clp-N motif"/>
    <property type="match status" value="1"/>
</dbReference>
<keyword evidence="4 6" id="KW-0143">Chaperone</keyword>
<sequence length="1047" mass="114741">MQVSSSPVSSPWFRVSFGSKSRYNQRFQSESCSTSSTATVTASYYNSPCINVLFSRAAPVRCRINTTSTATATAATSLSFLVNQRNAFTAVVRSPIAIGGGGGGRKVIKKRRVFTVSAVFERFTERAIKAIMFSQKEAKSLGSDLVYTQHLLLGLIAEEDRSTDGFLASGITVEKARDAVRSIWQRIGSARDDARDAGEKGGSASHVPFSISAKRVFEAAVEYSRSLGHKFVAPEHIAVALVKVDDGSASRVLYRLGANGGQLAAVAFSRLQKEIAKDGREPNADSKGLHDKSMARKRYDAGSSAATTKEPDAISQFCADLTARASEGLIDPVIGRDTEVQRIVQILCRKTKCNPILLGEPGVGKTALAEGLAIRIAKADVSPFLLVCFSSLLKFLFNWFECFGILISILCFPQTKRVMSLDVALLMAGAKERGELEERVTNLIKEIISSGDIILFIDEVHTLVQSGTSGKGNKGSGLDISNLLKPALARGQLQEVATLLGVGLATCPNLQHVLAATLSSNQSKITLPTLQCIASTTVDEYRLHFEKDKALARRFQPVWVDEPIEDDAVKILMGLREKYESHHKCIYTEDAIKAAVQLSARYIVDRYLPDKAIDLIDEAGSRAHIEAFKKRKEQETCVLSKDPADYWQEIKDVQSMHEMESKLKYYGASSIDDSNELILDSYLASEANENEPVIVGPEEVALVASLWSGIPVQQLTADQRTLLLDLENQLRKRVIGQEEAVTAISKAVKRSRVGLKDPDRPIAAMLFCGPTGVGKTELAKSLAACYFGSEAAMIRLDMSEYMERHTVSKLIGSPPGYVGYGEGGILTEAIRRKPFTLVLLDEIEKAHPDIFNILLQLLEDGQLTDSQGRRVSFKNALVVMTSNIGSSAISKGRHNSIGFLIQDDKKASYSGLKSMVMEELRNYFRPELLNRIDEVVVFQPLEKSQLLEILNLLLQDIKKRVMLLGIDLKVSEAVKDLVCQEGYNPTYGARPLKRAITSIIEDPLSEAFLVGQFKQGDTVLIDLDANGKPFVTNQLDKIINISDASHP</sequence>
<dbReference type="SUPFAM" id="SSF52540">
    <property type="entry name" value="P-loop containing nucleoside triphosphate hydrolases"/>
    <property type="match status" value="2"/>
</dbReference>
<evidence type="ECO:0000313" key="10">
    <source>
        <dbReference type="Proteomes" id="UP000289738"/>
    </source>
</evidence>
<dbReference type="InterPro" id="IPR027417">
    <property type="entry name" value="P-loop_NTPase"/>
</dbReference>
<evidence type="ECO:0000259" key="8">
    <source>
        <dbReference type="PROSITE" id="PS51903"/>
    </source>
</evidence>
<keyword evidence="1 5" id="KW-0677">Repeat</keyword>
<dbReference type="Gene3D" id="1.10.8.60">
    <property type="match status" value="2"/>
</dbReference>
<dbReference type="CDD" id="cd00009">
    <property type="entry name" value="AAA"/>
    <property type="match status" value="1"/>
</dbReference>
<dbReference type="SMART" id="SM01086">
    <property type="entry name" value="ClpB_D2-small"/>
    <property type="match status" value="1"/>
</dbReference>
<dbReference type="EMBL" id="SDMP01000008">
    <property type="protein sequence ID" value="RYR44755.1"/>
    <property type="molecule type" value="Genomic_DNA"/>
</dbReference>
<organism evidence="9 10">
    <name type="scientific">Arachis hypogaea</name>
    <name type="common">Peanut</name>
    <dbReference type="NCBI Taxonomy" id="3818"/>
    <lineage>
        <taxon>Eukaryota</taxon>
        <taxon>Viridiplantae</taxon>
        <taxon>Streptophyta</taxon>
        <taxon>Embryophyta</taxon>
        <taxon>Tracheophyta</taxon>
        <taxon>Spermatophyta</taxon>
        <taxon>Magnoliopsida</taxon>
        <taxon>eudicotyledons</taxon>
        <taxon>Gunneridae</taxon>
        <taxon>Pentapetalae</taxon>
        <taxon>rosids</taxon>
        <taxon>fabids</taxon>
        <taxon>Fabales</taxon>
        <taxon>Fabaceae</taxon>
        <taxon>Papilionoideae</taxon>
        <taxon>50 kb inversion clade</taxon>
        <taxon>dalbergioids sensu lato</taxon>
        <taxon>Dalbergieae</taxon>
        <taxon>Pterocarpus clade</taxon>
        <taxon>Arachis</taxon>
    </lineage>
</organism>
<evidence type="ECO:0000256" key="6">
    <source>
        <dbReference type="RuleBase" id="RU004432"/>
    </source>
</evidence>
<dbReference type="PROSITE" id="PS00871">
    <property type="entry name" value="CLPAB_2"/>
    <property type="match status" value="1"/>
</dbReference>
<evidence type="ECO:0000256" key="1">
    <source>
        <dbReference type="ARBA" id="ARBA00022737"/>
    </source>
</evidence>
<dbReference type="GO" id="GO:0034605">
    <property type="term" value="P:cellular response to heat"/>
    <property type="evidence" value="ECO:0007669"/>
    <property type="project" value="TreeGrafter"/>
</dbReference>
<proteinExistence type="inferred from homology"/>
<dbReference type="InterPro" id="IPR003593">
    <property type="entry name" value="AAA+_ATPase"/>
</dbReference>
<dbReference type="PROSITE" id="PS51903">
    <property type="entry name" value="CLP_R"/>
    <property type="match status" value="1"/>
</dbReference>
<dbReference type="InterPro" id="IPR004176">
    <property type="entry name" value="Clp_R_N"/>
</dbReference>
<evidence type="ECO:0000313" key="9">
    <source>
        <dbReference type="EMBL" id="RYR44755.1"/>
    </source>
</evidence>
<dbReference type="Pfam" id="PF17871">
    <property type="entry name" value="AAA_lid_9"/>
    <property type="match status" value="1"/>
</dbReference>
<reference evidence="9 10" key="1">
    <citation type="submission" date="2019-01" db="EMBL/GenBank/DDBJ databases">
        <title>Sequencing of cultivated peanut Arachis hypogaea provides insights into genome evolution and oil improvement.</title>
        <authorList>
            <person name="Chen X."/>
        </authorList>
    </citation>
    <scope>NUCLEOTIDE SEQUENCE [LARGE SCALE GENOMIC DNA]</scope>
    <source>
        <strain evidence="10">cv. Fuhuasheng</strain>
        <tissue evidence="9">Leaves</tissue>
    </source>
</reference>
<dbReference type="PANTHER" id="PTHR11638:SF185">
    <property type="entry name" value="ATP-DEPENDENT CLP PROTEASE ATP-BINDING SUBUNIT"/>
    <property type="match status" value="1"/>
</dbReference>
<protein>
    <recommendedName>
        <fullName evidence="8">Clp R domain-containing protein</fullName>
    </recommendedName>
</protein>
<dbReference type="InterPro" id="IPR019489">
    <property type="entry name" value="Clp_ATPase_C"/>
</dbReference>
<feature type="region of interest" description="Disordered" evidence="7">
    <location>
        <begin position="277"/>
        <end position="307"/>
    </location>
</feature>
<name>A0A445C1F5_ARAHY</name>
<keyword evidence="10" id="KW-1185">Reference proteome</keyword>
<dbReference type="AlphaFoldDB" id="A0A445C1F5"/>
<dbReference type="InterPro" id="IPR003959">
    <property type="entry name" value="ATPase_AAA_core"/>
</dbReference>
<feature type="compositionally biased region" description="Basic and acidic residues" evidence="7">
    <location>
        <begin position="277"/>
        <end position="300"/>
    </location>
</feature>
<dbReference type="Gene3D" id="3.40.50.300">
    <property type="entry name" value="P-loop containing nucleotide triphosphate hydrolases"/>
    <property type="match status" value="2"/>
</dbReference>
<gene>
    <name evidence="9" type="ORF">Ahy_A08g041039</name>
</gene>
<dbReference type="InterPro" id="IPR001270">
    <property type="entry name" value="ClpA/B"/>
</dbReference>
<keyword evidence="3 6" id="KW-0067">ATP-binding</keyword>
<dbReference type="Proteomes" id="UP000289738">
    <property type="component" value="Chromosome A08"/>
</dbReference>
<keyword evidence="2 6" id="KW-0547">Nucleotide-binding</keyword>
<feature type="domain" description="Clp R" evidence="8">
    <location>
        <begin position="120"/>
        <end position="274"/>
    </location>
</feature>
<dbReference type="InterPro" id="IPR036628">
    <property type="entry name" value="Clp_N_dom_sf"/>
</dbReference>
<dbReference type="Pfam" id="PF02861">
    <property type="entry name" value="Clp_N"/>
    <property type="match status" value="1"/>
</dbReference>
<dbReference type="SMART" id="SM00382">
    <property type="entry name" value="AAA"/>
    <property type="match status" value="2"/>
</dbReference>
<accession>A0A445C1F5</accession>
<dbReference type="GO" id="GO:0016887">
    <property type="term" value="F:ATP hydrolysis activity"/>
    <property type="evidence" value="ECO:0007669"/>
    <property type="project" value="InterPro"/>
</dbReference>
<comment type="caution">
    <text evidence="9">The sequence shown here is derived from an EMBL/GenBank/DDBJ whole genome shotgun (WGS) entry which is preliminary data.</text>
</comment>
<evidence type="ECO:0000256" key="2">
    <source>
        <dbReference type="ARBA" id="ARBA00022741"/>
    </source>
</evidence>
<dbReference type="STRING" id="3818.A0A445C1F5"/>
<dbReference type="InterPro" id="IPR041546">
    <property type="entry name" value="ClpA/ClpB_AAA_lid"/>
</dbReference>
<dbReference type="Pfam" id="PF10431">
    <property type="entry name" value="ClpB_D2-small"/>
    <property type="match status" value="1"/>
</dbReference>
<evidence type="ECO:0000256" key="4">
    <source>
        <dbReference type="ARBA" id="ARBA00023186"/>
    </source>
</evidence>
<dbReference type="PROSITE" id="PS00870">
    <property type="entry name" value="CLPAB_1"/>
    <property type="match status" value="1"/>
</dbReference>
<dbReference type="Gene3D" id="1.10.1780.10">
    <property type="entry name" value="Clp, N-terminal domain"/>
    <property type="match status" value="1"/>
</dbReference>
<dbReference type="GO" id="GO:0005524">
    <property type="term" value="F:ATP binding"/>
    <property type="evidence" value="ECO:0007669"/>
    <property type="project" value="UniProtKB-KW"/>
</dbReference>
<comment type="similarity">
    <text evidence="6">Belongs to the ClpA/ClpB family.</text>
</comment>
<dbReference type="InterPro" id="IPR018368">
    <property type="entry name" value="ClpA/B_CS1"/>
</dbReference>
<dbReference type="PANTHER" id="PTHR11638">
    <property type="entry name" value="ATP-DEPENDENT CLP PROTEASE"/>
    <property type="match status" value="1"/>
</dbReference>
<dbReference type="Pfam" id="PF00004">
    <property type="entry name" value="AAA"/>
    <property type="match status" value="1"/>
</dbReference>
<evidence type="ECO:0000256" key="3">
    <source>
        <dbReference type="ARBA" id="ARBA00022840"/>
    </source>
</evidence>
<dbReference type="PRINTS" id="PR00300">
    <property type="entry name" value="CLPPROTEASEA"/>
</dbReference>